<evidence type="ECO:0000313" key="11">
    <source>
        <dbReference type="Proteomes" id="UP000250080"/>
    </source>
</evidence>
<comment type="cofactor">
    <cofactor evidence="1 9">
        <name>Mg(2+)</name>
        <dbReference type="ChEBI" id="CHEBI:18420"/>
    </cofactor>
</comment>
<keyword evidence="5 9" id="KW-0255">Endonuclease</keyword>
<feature type="binding site" evidence="9">
    <location>
        <position position="14"/>
    </location>
    <ligand>
        <name>Mg(2+)</name>
        <dbReference type="ChEBI" id="CHEBI:18420"/>
        <note>catalytic</note>
    </ligand>
</feature>
<dbReference type="OMA" id="IAYDICE"/>
<dbReference type="InterPro" id="IPR019199">
    <property type="entry name" value="Virulence_VapD/CRISPR_Cas2"/>
</dbReference>
<dbReference type="GO" id="GO:0043571">
    <property type="term" value="P:maintenance of CRISPR repeat elements"/>
    <property type="evidence" value="ECO:0007669"/>
    <property type="project" value="UniProtKB-UniRule"/>
</dbReference>
<evidence type="ECO:0000256" key="3">
    <source>
        <dbReference type="ARBA" id="ARBA00022722"/>
    </source>
</evidence>
<keyword evidence="3 9" id="KW-0540">Nuclease</keyword>
<dbReference type="GO" id="GO:0004521">
    <property type="term" value="F:RNA endonuclease activity"/>
    <property type="evidence" value="ECO:0007669"/>
    <property type="project" value="InterPro"/>
</dbReference>
<evidence type="ECO:0000256" key="8">
    <source>
        <dbReference type="ARBA" id="ARBA00023118"/>
    </source>
</evidence>
<evidence type="ECO:0000256" key="6">
    <source>
        <dbReference type="ARBA" id="ARBA00022801"/>
    </source>
</evidence>
<dbReference type="EC" id="3.1.-.-" evidence="9"/>
<gene>
    <name evidence="9" type="primary">cas2</name>
    <name evidence="10" type="ORF">PFR_JS23_1894</name>
</gene>
<dbReference type="NCBIfam" id="TIGR01573">
    <property type="entry name" value="cas2"/>
    <property type="match status" value="1"/>
</dbReference>
<dbReference type="RefSeq" id="WP_013160296.1">
    <property type="nucleotide sequence ID" value="NZ_CCYN01000041.1"/>
</dbReference>
<keyword evidence="6 9" id="KW-0378">Hydrolase</keyword>
<evidence type="ECO:0000256" key="2">
    <source>
        <dbReference type="ARBA" id="ARBA00009959"/>
    </source>
</evidence>
<keyword evidence="4 9" id="KW-0479">Metal-binding</keyword>
<evidence type="ECO:0000256" key="7">
    <source>
        <dbReference type="ARBA" id="ARBA00022842"/>
    </source>
</evidence>
<dbReference type="EMBL" id="LT618793">
    <property type="protein sequence ID" value="SCQ81287.1"/>
    <property type="molecule type" value="Genomic_DNA"/>
</dbReference>
<reference evidence="10 11" key="1">
    <citation type="submission" date="2016-09" db="EMBL/GenBank/DDBJ databases">
        <authorList>
            <person name="Laine KS P."/>
        </authorList>
    </citation>
    <scope>NUCLEOTIDE SEQUENCE [LARGE SCALE GENOMIC DNA]</scope>
    <source>
        <strain evidence="10">PFRJS-23</strain>
    </source>
</reference>
<dbReference type="InterPro" id="IPR021127">
    <property type="entry name" value="CRISPR_associated_Cas2"/>
</dbReference>
<evidence type="ECO:0000256" key="9">
    <source>
        <dbReference type="HAMAP-Rule" id="MF_01471"/>
    </source>
</evidence>
<dbReference type="Pfam" id="PF09827">
    <property type="entry name" value="CRISPR_Cas2"/>
    <property type="match status" value="1"/>
</dbReference>
<proteinExistence type="inferred from homology"/>
<dbReference type="GO" id="GO:0016787">
    <property type="term" value="F:hydrolase activity"/>
    <property type="evidence" value="ECO:0007669"/>
    <property type="project" value="UniProtKB-KW"/>
</dbReference>
<keyword evidence="8 9" id="KW-0051">Antiviral defense</keyword>
<dbReference type="Gene3D" id="3.30.70.240">
    <property type="match status" value="1"/>
</dbReference>
<comment type="subunit">
    <text evidence="9">Homodimer, forms a heterotetramer with a Cas1 homodimer.</text>
</comment>
<comment type="similarity">
    <text evidence="2 9">Belongs to the CRISPR-associated endoribonuclease Cas2 protein family.</text>
</comment>
<keyword evidence="7 9" id="KW-0460">Magnesium</keyword>
<dbReference type="OrthoDB" id="9798176at2"/>
<name>A0A0A8PM35_9ACTN</name>
<evidence type="ECO:0000313" key="10">
    <source>
        <dbReference type="EMBL" id="SCQ81287.1"/>
    </source>
</evidence>
<dbReference type="GO" id="GO:0051607">
    <property type="term" value="P:defense response to virus"/>
    <property type="evidence" value="ECO:0007669"/>
    <property type="project" value="UniProtKB-UniRule"/>
</dbReference>
<dbReference type="HAMAP" id="MF_01471">
    <property type="entry name" value="Cas2"/>
    <property type="match status" value="1"/>
</dbReference>
<sequence>MSRRDSHCFLIAYDVPDDRRRTRLATVLKGYGERVQYSVFMVDCPPSHLLVLRHDLTDAMDIDEDSVVICDLGMSTSADAQRITWLGGQRYQSGGRSIII</sequence>
<dbReference type="AlphaFoldDB" id="A0A0A8PM35"/>
<dbReference type="Proteomes" id="UP000250080">
    <property type="component" value="Chromosome I"/>
</dbReference>
<evidence type="ECO:0000256" key="4">
    <source>
        <dbReference type="ARBA" id="ARBA00022723"/>
    </source>
</evidence>
<organism evidence="10 11">
    <name type="scientific">Propionibacterium freudenreichii</name>
    <dbReference type="NCBI Taxonomy" id="1744"/>
    <lineage>
        <taxon>Bacteria</taxon>
        <taxon>Bacillati</taxon>
        <taxon>Actinomycetota</taxon>
        <taxon>Actinomycetes</taxon>
        <taxon>Propionibacteriales</taxon>
        <taxon>Propionibacteriaceae</taxon>
        <taxon>Propionibacterium</taxon>
    </lineage>
</organism>
<evidence type="ECO:0000256" key="5">
    <source>
        <dbReference type="ARBA" id="ARBA00022759"/>
    </source>
</evidence>
<dbReference type="CDD" id="cd09725">
    <property type="entry name" value="Cas2_I_II_III"/>
    <property type="match status" value="1"/>
</dbReference>
<evidence type="ECO:0000256" key="1">
    <source>
        <dbReference type="ARBA" id="ARBA00001946"/>
    </source>
</evidence>
<dbReference type="PANTHER" id="PTHR34405">
    <property type="entry name" value="CRISPR-ASSOCIATED ENDORIBONUCLEASE CAS2"/>
    <property type="match status" value="1"/>
</dbReference>
<dbReference type="PANTHER" id="PTHR34405:SF3">
    <property type="entry name" value="CRISPR-ASSOCIATED ENDORIBONUCLEASE CAS2 3"/>
    <property type="match status" value="1"/>
</dbReference>
<accession>A0A0A8PM35</accession>
<dbReference type="SUPFAM" id="SSF143430">
    <property type="entry name" value="TTP0101/SSO1404-like"/>
    <property type="match status" value="1"/>
</dbReference>
<comment type="function">
    <text evidence="9">CRISPR (clustered regularly interspaced short palindromic repeat), is an adaptive immune system that provides protection against mobile genetic elements (viruses, transposable elements and conjugative plasmids). CRISPR clusters contain sequences complementary to antecedent mobile elements and target invading nucleic acids. CRISPR clusters are transcribed and processed into CRISPR RNA (crRNA). Functions as a ssRNA-specific endoribonuclease. Involved in the integration of spacer DNA into the CRISPR cassette.</text>
</comment>
<dbReference type="GO" id="GO:0046872">
    <property type="term" value="F:metal ion binding"/>
    <property type="evidence" value="ECO:0007669"/>
    <property type="project" value="UniProtKB-UniRule"/>
</dbReference>
<protein>
    <recommendedName>
        <fullName evidence="9">CRISPR-associated endoribonuclease Cas2</fullName>
        <ecNumber evidence="9">3.1.-.-</ecNumber>
    </recommendedName>
</protein>